<gene>
    <name evidence="1" type="ORF">AVEN_61928_1</name>
</gene>
<evidence type="ECO:0000313" key="1">
    <source>
        <dbReference type="EMBL" id="GBN88223.1"/>
    </source>
</evidence>
<dbReference type="Proteomes" id="UP000499080">
    <property type="component" value="Unassembled WGS sequence"/>
</dbReference>
<reference evidence="1 2" key="1">
    <citation type="journal article" date="2019" name="Sci. Rep.">
        <title>Orb-weaving spider Araneus ventricosus genome elucidates the spidroin gene catalogue.</title>
        <authorList>
            <person name="Kono N."/>
            <person name="Nakamura H."/>
            <person name="Ohtoshi R."/>
            <person name="Moran D.A.P."/>
            <person name="Shinohara A."/>
            <person name="Yoshida Y."/>
            <person name="Fujiwara M."/>
            <person name="Mori M."/>
            <person name="Tomita M."/>
            <person name="Arakawa K."/>
        </authorList>
    </citation>
    <scope>NUCLEOTIDE SEQUENCE [LARGE SCALE GENOMIC DNA]</scope>
</reference>
<sequence length="106" mass="12239">MLISSHVSKQHLIANLLQRNIVITENAAAYCSEVRMSQSGGFEIEVEEAQSVEMERPSDNRRWSPPKKKLPFQACRKTSIYSIEREDRMQDPLSHDSFASYFFASR</sequence>
<organism evidence="1 2">
    <name type="scientific">Araneus ventricosus</name>
    <name type="common">Orbweaver spider</name>
    <name type="synonym">Epeira ventricosa</name>
    <dbReference type="NCBI Taxonomy" id="182803"/>
    <lineage>
        <taxon>Eukaryota</taxon>
        <taxon>Metazoa</taxon>
        <taxon>Ecdysozoa</taxon>
        <taxon>Arthropoda</taxon>
        <taxon>Chelicerata</taxon>
        <taxon>Arachnida</taxon>
        <taxon>Araneae</taxon>
        <taxon>Araneomorphae</taxon>
        <taxon>Entelegynae</taxon>
        <taxon>Araneoidea</taxon>
        <taxon>Araneidae</taxon>
        <taxon>Araneus</taxon>
    </lineage>
</organism>
<comment type="caution">
    <text evidence="1">The sequence shown here is derived from an EMBL/GenBank/DDBJ whole genome shotgun (WGS) entry which is preliminary data.</text>
</comment>
<dbReference type="EMBL" id="BGPR01022173">
    <property type="protein sequence ID" value="GBN88223.1"/>
    <property type="molecule type" value="Genomic_DNA"/>
</dbReference>
<name>A0A4Y2SKA3_ARAVE</name>
<proteinExistence type="predicted"/>
<accession>A0A4Y2SKA3</accession>
<protein>
    <submittedName>
        <fullName evidence="1">Uncharacterized protein</fullName>
    </submittedName>
</protein>
<dbReference type="AlphaFoldDB" id="A0A4Y2SKA3"/>
<evidence type="ECO:0000313" key="2">
    <source>
        <dbReference type="Proteomes" id="UP000499080"/>
    </source>
</evidence>
<keyword evidence="2" id="KW-1185">Reference proteome</keyword>